<feature type="transmembrane region" description="Helical" evidence="7">
    <location>
        <begin position="274"/>
        <end position="294"/>
    </location>
</feature>
<dbReference type="Proteomes" id="UP000242141">
    <property type="component" value="Unassembled WGS sequence"/>
</dbReference>
<evidence type="ECO:0000256" key="4">
    <source>
        <dbReference type="ARBA" id="ARBA00022989"/>
    </source>
</evidence>
<feature type="transmembrane region" description="Helical" evidence="7">
    <location>
        <begin position="437"/>
        <end position="456"/>
    </location>
</feature>
<dbReference type="PANTHER" id="PTHR43823">
    <property type="entry name" value="SPORULATION PROTEIN YKVU"/>
    <property type="match status" value="1"/>
</dbReference>
<feature type="transmembrane region" description="Helical" evidence="7">
    <location>
        <begin position="31"/>
        <end position="53"/>
    </location>
</feature>
<keyword evidence="3 7" id="KW-0812">Transmembrane</keyword>
<keyword evidence="4 7" id="KW-1133">Transmembrane helix</keyword>
<name>A0A0G7ZM98_9MOLU</name>
<feature type="transmembrane region" description="Helical" evidence="7">
    <location>
        <begin position="219"/>
        <end position="240"/>
    </location>
</feature>
<feature type="transmembrane region" description="Helical" evidence="7">
    <location>
        <begin position="189"/>
        <end position="207"/>
    </location>
</feature>
<feature type="transmembrane region" description="Helical" evidence="7">
    <location>
        <begin position="397"/>
        <end position="416"/>
    </location>
</feature>
<feature type="transmembrane region" description="Helical" evidence="7">
    <location>
        <begin position="73"/>
        <end position="98"/>
    </location>
</feature>
<dbReference type="PANTHER" id="PTHR43823:SF3">
    <property type="entry name" value="MULTIDRUG EXPORT PROTEIN MEPA"/>
    <property type="match status" value="1"/>
</dbReference>
<feature type="transmembrane region" description="Helical" evidence="7">
    <location>
        <begin position="110"/>
        <end position="131"/>
    </location>
</feature>
<dbReference type="AlphaFoldDB" id="A0A0G7ZM98"/>
<evidence type="ECO:0000313" key="8">
    <source>
        <dbReference type="EMBL" id="CRX37317.1"/>
    </source>
</evidence>
<keyword evidence="9" id="KW-1185">Reference proteome</keyword>
<evidence type="ECO:0000256" key="6">
    <source>
        <dbReference type="SAM" id="MobiDB-lite"/>
    </source>
</evidence>
<accession>A0A0G7ZM98</accession>
<organism evidence="8 9">
    <name type="scientific">Candidatus Hepatoplasma crinochetorum</name>
    <dbReference type="NCBI Taxonomy" id="295596"/>
    <lineage>
        <taxon>Bacteria</taxon>
        <taxon>Bacillati</taxon>
        <taxon>Mycoplasmatota</taxon>
        <taxon>Mollicutes</taxon>
        <taxon>Candidatus Hepatoplasmataceae</taxon>
        <taxon>Candidatus Hepatoplasma</taxon>
    </lineage>
</organism>
<evidence type="ECO:0000256" key="5">
    <source>
        <dbReference type="ARBA" id="ARBA00023136"/>
    </source>
</evidence>
<gene>
    <name evidence="8" type="ORF">HEPPS_05480</name>
</gene>
<dbReference type="GO" id="GO:0042910">
    <property type="term" value="F:xenobiotic transmembrane transporter activity"/>
    <property type="evidence" value="ECO:0007669"/>
    <property type="project" value="InterPro"/>
</dbReference>
<evidence type="ECO:0000256" key="3">
    <source>
        <dbReference type="ARBA" id="ARBA00022692"/>
    </source>
</evidence>
<evidence type="ECO:0000256" key="7">
    <source>
        <dbReference type="SAM" id="Phobius"/>
    </source>
</evidence>
<evidence type="ECO:0000256" key="1">
    <source>
        <dbReference type="ARBA" id="ARBA00004651"/>
    </source>
</evidence>
<feature type="transmembrane region" description="Helical" evidence="7">
    <location>
        <begin position="468"/>
        <end position="485"/>
    </location>
</feature>
<feature type="transmembrane region" description="Helical" evidence="7">
    <location>
        <begin position="314"/>
        <end position="336"/>
    </location>
</feature>
<feature type="region of interest" description="Disordered" evidence="6">
    <location>
        <begin position="541"/>
        <end position="560"/>
    </location>
</feature>
<comment type="subcellular location">
    <subcellularLocation>
        <location evidence="1">Cell membrane</location>
        <topology evidence="1">Multi-pass membrane protein</topology>
    </subcellularLocation>
</comment>
<proteinExistence type="predicted"/>
<dbReference type="InterPro" id="IPR051327">
    <property type="entry name" value="MATE_MepA_subfamily"/>
</dbReference>
<evidence type="ECO:0000256" key="2">
    <source>
        <dbReference type="ARBA" id="ARBA00022475"/>
    </source>
</evidence>
<dbReference type="EMBL" id="CWGI01000001">
    <property type="protein sequence ID" value="CRX37317.1"/>
    <property type="molecule type" value="Genomic_DNA"/>
</dbReference>
<dbReference type="GO" id="GO:0015297">
    <property type="term" value="F:antiporter activity"/>
    <property type="evidence" value="ECO:0007669"/>
    <property type="project" value="InterPro"/>
</dbReference>
<keyword evidence="2" id="KW-1003">Cell membrane</keyword>
<dbReference type="GO" id="GO:0005886">
    <property type="term" value="C:plasma membrane"/>
    <property type="evidence" value="ECO:0007669"/>
    <property type="project" value="UniProtKB-SubCell"/>
</dbReference>
<reference evidence="9" key="1">
    <citation type="submission" date="2015-05" db="EMBL/GenBank/DDBJ databases">
        <authorList>
            <person name="Collingro A."/>
        </authorList>
    </citation>
    <scope>NUCLEOTIDE SEQUENCE [LARGE SCALE GENOMIC DNA]</scope>
    <source>
        <strain evidence="9">Ps</strain>
    </source>
</reference>
<feature type="transmembrane region" description="Helical" evidence="7">
    <location>
        <begin position="151"/>
        <end position="168"/>
    </location>
</feature>
<protein>
    <submittedName>
        <fullName evidence="8">| / MATE efflux family protein / 192876:194570 Forward</fullName>
    </submittedName>
</protein>
<dbReference type="InterPro" id="IPR002528">
    <property type="entry name" value="MATE_fam"/>
</dbReference>
<dbReference type="Pfam" id="PF01554">
    <property type="entry name" value="MatE"/>
    <property type="match status" value="2"/>
</dbReference>
<keyword evidence="5 7" id="KW-0472">Membrane</keyword>
<feature type="transmembrane region" description="Helical" evidence="7">
    <location>
        <begin position="356"/>
        <end position="377"/>
    </location>
</feature>
<evidence type="ECO:0000313" key="9">
    <source>
        <dbReference type="Proteomes" id="UP000242141"/>
    </source>
</evidence>
<sequence length="560" mass="63413">MDNNTEKNQKLDTFYSNPNLWKTYFRISVPVIILMLSTASYSLIDSIISTAYIDGSAFFGSENLNAADVLSVATPFIVFMFTISYLFVVGVGLFIPIVLGKKDYQVAHKIIGEGMTLSIVFGALTILVFYFLSEPWMNFFANKNDAFTEEAINQGVLYMQITTLAVAFNGIRDVIVRALRVEGKNIPSALIPIIALPVNLGFDVIFMNPNLLGMGLEGAAWATVIGAFVGALAGILYAVYLNFKNDTYISFNLKYWTPSWKISSTIMIYGFSSFYYRTTIIFFILWYVYFLNLLDGQLAEQGTISSFNKYSTASIQTIFFVNAVASGFGQGGSVLLAYHYGHKNYDVVERGLKISFVYNILAESVVVIFLLAFASYIMQIYDVNVFSSIDPPTSDQLGLYSNFFRLTILGLPLVLLQTPETMFYGLRKQPRILAIHSTISNIIIGPFLFWVMYQTIDISSASSNPNLLFPYFTSMVIIGIVELAITSPFMSYSYHTIGDEKTTLLQYWKQKYINKNYQNPNFTDKKHKFWSLDFIKNKEINGEKNENKKEKNKNDQKRKK</sequence>